<dbReference type="EMBL" id="AP017379">
    <property type="protein sequence ID" value="BBD10144.1"/>
    <property type="molecule type" value="Genomic_DNA"/>
</dbReference>
<keyword evidence="3" id="KW-0614">Plasmid</keyword>
<dbReference type="Pfam" id="PF01402">
    <property type="entry name" value="RHH_1"/>
    <property type="match status" value="1"/>
</dbReference>
<sequence length="124" mass="14226">MGKDLKHTTVRLSEDERAGLDKRRKREGGTRSAHIRLAVHRYLNTEPPELSPKVLERLNLLEQALAPLGSNLNQIARRLNQFKADGLNVGDLEDVQGDLLDLFTDMRDEMIEVQDELTEQLRLR</sequence>
<organism evidence="3 4">
    <name type="scientific">Desulfovibrio ferrophilus</name>
    <dbReference type="NCBI Taxonomy" id="241368"/>
    <lineage>
        <taxon>Bacteria</taxon>
        <taxon>Pseudomonadati</taxon>
        <taxon>Thermodesulfobacteriota</taxon>
        <taxon>Desulfovibrionia</taxon>
        <taxon>Desulfovibrionales</taxon>
        <taxon>Desulfovibrionaceae</taxon>
        <taxon>Desulfovibrio</taxon>
    </lineage>
</organism>
<proteinExistence type="predicted"/>
<feature type="domain" description="Ribbon-helix-helix protein CopG" evidence="2">
    <location>
        <begin position="8"/>
        <end position="46"/>
    </location>
</feature>
<evidence type="ECO:0000313" key="4">
    <source>
        <dbReference type="Proteomes" id="UP000269883"/>
    </source>
</evidence>
<dbReference type="OrthoDB" id="5465463at2"/>
<evidence type="ECO:0000256" key="1">
    <source>
        <dbReference type="SAM" id="MobiDB-lite"/>
    </source>
</evidence>
<dbReference type="KEGG" id="dfl:DFE_A0043"/>
<keyword evidence="4" id="KW-1185">Reference proteome</keyword>
<dbReference type="CDD" id="cd21631">
    <property type="entry name" value="RHH_CopG_NikR-like"/>
    <property type="match status" value="1"/>
</dbReference>
<dbReference type="InterPro" id="IPR002145">
    <property type="entry name" value="CopG"/>
</dbReference>
<feature type="compositionally biased region" description="Basic and acidic residues" evidence="1">
    <location>
        <begin position="1"/>
        <end position="21"/>
    </location>
</feature>
<name>A0A2Z6B3P6_9BACT</name>
<geneLocation type="plasmid" evidence="4">
    <name>pdfe dna</name>
</geneLocation>
<reference evidence="3 4" key="1">
    <citation type="journal article" date="2018" name="Sci. Adv.">
        <title>Multi-heme cytochromes provide a pathway for survival in energy-limited environments.</title>
        <authorList>
            <person name="Deng X."/>
            <person name="Dohmae N."/>
            <person name="Nealson K.H."/>
            <person name="Hashimoto K."/>
            <person name="Okamoto A."/>
        </authorList>
    </citation>
    <scope>NUCLEOTIDE SEQUENCE [LARGE SCALE GENOMIC DNA]</scope>
    <source>
        <strain evidence="3 4">IS5</strain>
        <plasmid evidence="4">pdfe dna</plasmid>
    </source>
</reference>
<protein>
    <recommendedName>
        <fullName evidence="2">Ribbon-helix-helix protein CopG domain-containing protein</fullName>
    </recommendedName>
</protein>
<gene>
    <name evidence="3" type="ORF">DFE_A0043</name>
</gene>
<evidence type="ECO:0000259" key="2">
    <source>
        <dbReference type="Pfam" id="PF01402"/>
    </source>
</evidence>
<accession>A0A2Z6B3P6</accession>
<feature type="region of interest" description="Disordered" evidence="1">
    <location>
        <begin position="1"/>
        <end position="29"/>
    </location>
</feature>
<dbReference type="GO" id="GO:0006355">
    <property type="term" value="P:regulation of DNA-templated transcription"/>
    <property type="evidence" value="ECO:0007669"/>
    <property type="project" value="InterPro"/>
</dbReference>
<dbReference type="AlphaFoldDB" id="A0A2Z6B3P6"/>
<dbReference type="RefSeq" id="WP_126381645.1">
    <property type="nucleotide sequence ID" value="NZ_AP017379.1"/>
</dbReference>
<dbReference type="Proteomes" id="UP000269883">
    <property type="component" value="Plasmid pDFE"/>
</dbReference>
<evidence type="ECO:0000313" key="3">
    <source>
        <dbReference type="EMBL" id="BBD10144.1"/>
    </source>
</evidence>